<keyword evidence="2" id="KW-0378">Hydrolase</keyword>
<proteinExistence type="inferred from homology"/>
<dbReference type="Proteomes" id="UP000035740">
    <property type="component" value="Unassembled WGS sequence"/>
</dbReference>
<keyword evidence="3" id="KW-0442">Lipid degradation</keyword>
<dbReference type="InterPro" id="IPR051058">
    <property type="entry name" value="GDSL_Est/Lipase"/>
</dbReference>
<dbReference type="eggNOG" id="KOG0017">
    <property type="taxonomic scope" value="Eukaryota"/>
</dbReference>
<dbReference type="Gene3D" id="3.40.50.1110">
    <property type="entry name" value="SGNH hydrolase"/>
    <property type="match status" value="1"/>
</dbReference>
<comment type="similarity">
    <text evidence="1">Belongs to the 'GDSL' lipolytic enzyme family.</text>
</comment>
<dbReference type="OMA" id="HDNGARR"/>
<dbReference type="PANTHER" id="PTHR45648">
    <property type="entry name" value="GDSL LIPASE/ACYLHYDROLASE FAMILY PROTEIN (AFU_ORTHOLOGUE AFUA_4G14700)"/>
    <property type="match status" value="1"/>
</dbReference>
<keyword evidence="3" id="KW-0443">Lipid metabolism</keyword>
<organism evidence="5 6">
    <name type="scientific">Beta vulgaris subsp. vulgaris</name>
    <name type="common">Beet</name>
    <dbReference type="NCBI Taxonomy" id="3555"/>
    <lineage>
        <taxon>Eukaryota</taxon>
        <taxon>Viridiplantae</taxon>
        <taxon>Streptophyta</taxon>
        <taxon>Embryophyta</taxon>
        <taxon>Tracheophyta</taxon>
        <taxon>Spermatophyta</taxon>
        <taxon>Magnoliopsida</taxon>
        <taxon>eudicotyledons</taxon>
        <taxon>Gunneridae</taxon>
        <taxon>Pentapetalae</taxon>
        <taxon>Caryophyllales</taxon>
        <taxon>Chenopodiaceae</taxon>
        <taxon>Betoideae</taxon>
        <taxon>Beta</taxon>
    </lineage>
</organism>
<reference evidence="5 6" key="1">
    <citation type="journal article" date="2014" name="Nature">
        <title>The genome of the recently domesticated crop plant sugar beet (Beta vulgaris).</title>
        <authorList>
            <person name="Dohm J.C."/>
            <person name="Minoche A.E."/>
            <person name="Holtgrawe D."/>
            <person name="Capella-Gutierrez S."/>
            <person name="Zakrzewski F."/>
            <person name="Tafer H."/>
            <person name="Rupp O."/>
            <person name="Sorensen T.R."/>
            <person name="Stracke R."/>
            <person name="Reinhardt R."/>
            <person name="Goesmann A."/>
            <person name="Kraft T."/>
            <person name="Schulz B."/>
            <person name="Stadler P.F."/>
            <person name="Schmidt T."/>
            <person name="Gabaldon T."/>
            <person name="Lehrach H."/>
            <person name="Weisshaar B."/>
            <person name="Himmelbauer H."/>
        </authorList>
    </citation>
    <scope>NUCLEOTIDE SEQUENCE [LARGE SCALE GENOMIC DNA]</scope>
    <source>
        <tissue evidence="5">Taproot</tissue>
    </source>
</reference>
<dbReference type="OrthoDB" id="1600564at2759"/>
<accession>A0A0J8DZG1</accession>
<feature type="compositionally biased region" description="Basic and acidic residues" evidence="4">
    <location>
        <begin position="1"/>
        <end position="13"/>
    </location>
</feature>
<dbReference type="GO" id="GO:0016788">
    <property type="term" value="F:hydrolase activity, acting on ester bonds"/>
    <property type="evidence" value="ECO:0007669"/>
    <property type="project" value="InterPro"/>
</dbReference>
<feature type="region of interest" description="Disordered" evidence="4">
    <location>
        <begin position="1"/>
        <end position="23"/>
    </location>
</feature>
<evidence type="ECO:0000256" key="2">
    <source>
        <dbReference type="ARBA" id="ARBA00022801"/>
    </source>
</evidence>
<dbReference type="PANTHER" id="PTHR45648:SF106">
    <property type="entry name" value="ANTHER-SPECIFIC PROLINE-RICH PROTEIN APG"/>
    <property type="match status" value="1"/>
</dbReference>
<protein>
    <submittedName>
        <fullName evidence="5">Uncharacterized protein</fullName>
    </submittedName>
</protein>
<dbReference type="GO" id="GO:0016042">
    <property type="term" value="P:lipid catabolic process"/>
    <property type="evidence" value="ECO:0007669"/>
    <property type="project" value="UniProtKB-KW"/>
</dbReference>
<evidence type="ECO:0000256" key="1">
    <source>
        <dbReference type="ARBA" id="ARBA00008668"/>
    </source>
</evidence>
<evidence type="ECO:0000313" key="5">
    <source>
        <dbReference type="EMBL" id="KMS96260.1"/>
    </source>
</evidence>
<evidence type="ECO:0000256" key="4">
    <source>
        <dbReference type="SAM" id="MobiDB-lite"/>
    </source>
</evidence>
<keyword evidence="6" id="KW-1185">Reference proteome</keyword>
<dbReference type="EMBL" id="KQ090397">
    <property type="protein sequence ID" value="KMS96260.1"/>
    <property type="molecule type" value="Genomic_DNA"/>
</dbReference>
<dbReference type="InterPro" id="IPR036514">
    <property type="entry name" value="SGNH_hydro_sf"/>
</dbReference>
<dbReference type="InterPro" id="IPR001087">
    <property type="entry name" value="GDSL"/>
</dbReference>
<gene>
    <name evidence="5" type="ORF">BVRB_000670</name>
</gene>
<evidence type="ECO:0000313" key="6">
    <source>
        <dbReference type="Proteomes" id="UP000035740"/>
    </source>
</evidence>
<dbReference type="Gramene" id="KMS96260">
    <property type="protein sequence ID" value="KMS96260"/>
    <property type="gene ID" value="BVRB_000670"/>
</dbReference>
<dbReference type="AlphaFoldDB" id="A0A0J8DZG1"/>
<dbReference type="Pfam" id="PF00657">
    <property type="entry name" value="Lipase_GDSL"/>
    <property type="match status" value="1"/>
</dbReference>
<sequence length="344" mass="39053">MNFSKRKDLEEIRKGKRGRSKRMLEEIGKGKKECVSEVKMEEQEGERERGSSEKLGLQSPLPYLYLVHTKTNEFSRGVSFASAAAGILNSTNRCLDLPLIDGLDDEISHFTIPMDEQVEYYIKTRGILVENLGESRAAKLLSESVFTIVIGSTDIGTYFYSRCASVTERRSPQQFIDIIVITMKRHLKRIYDHGGRKFVILGIGPIGCTPSARVNTKNEACDEVSNYWASKYNQALLLVLRDLISEFQDFIYSYINIYDLFLNIVEQADSYGFKDKKTACCGLGRLNADEACYPISSLCPDRSDHVFWDLYHPTEAFTRIIVEAAFDGPQHYAFPVNVRQLVST</sequence>
<evidence type="ECO:0000256" key="3">
    <source>
        <dbReference type="ARBA" id="ARBA00022963"/>
    </source>
</evidence>
<name>A0A0J8DZG1_BETVV</name>